<keyword evidence="2" id="KW-0804">Transcription</keyword>
<dbReference type="InterPro" id="IPR057727">
    <property type="entry name" value="WCX_dom"/>
</dbReference>
<dbReference type="InterPro" id="IPR026881">
    <property type="entry name" value="WYL_dom"/>
</dbReference>
<evidence type="ECO:0000256" key="1">
    <source>
        <dbReference type="ARBA" id="ARBA00023015"/>
    </source>
</evidence>
<dbReference type="InterPro" id="IPR036388">
    <property type="entry name" value="WH-like_DNA-bd_sf"/>
</dbReference>
<keyword evidence="1" id="KW-0805">Transcription regulation</keyword>
<dbReference type="InterPro" id="IPR028349">
    <property type="entry name" value="PafC-like"/>
</dbReference>
<dbReference type="STRING" id="670482.SAMN04488542_11852"/>
<evidence type="ECO:0000259" key="3">
    <source>
        <dbReference type="PROSITE" id="PS51000"/>
    </source>
</evidence>
<dbReference type="OrthoDB" id="9815009at2"/>
<dbReference type="Pfam" id="PF08279">
    <property type="entry name" value="HTH_11"/>
    <property type="match status" value="1"/>
</dbReference>
<dbReference type="GO" id="GO:0003677">
    <property type="term" value="F:DNA binding"/>
    <property type="evidence" value="ECO:0007669"/>
    <property type="project" value="UniProtKB-KW"/>
</dbReference>
<dbReference type="EMBL" id="FNBG01000018">
    <property type="protein sequence ID" value="SDF84156.1"/>
    <property type="molecule type" value="Genomic_DNA"/>
</dbReference>
<dbReference type="InterPro" id="IPR013196">
    <property type="entry name" value="HTH_11"/>
</dbReference>
<sequence length="307" mass="35398">MQMNRLFEIVYLLMQRKTMTAAELAERFEVSKRTIYRDIDALSGAGIPVYASKGKGGGIGLLPDFVLNTSLLSEAEQNEILFGLQSLEATNAMQTGQVLAKLSNLFRKEEVGWIDVDFSEWHSGEAGRDKFGLLKTAILECRVITFTYYSSNGRKSRRQAEPMKLQFKNRAWYLQSFCLKSRELRTFKINRIEDLQYTGEFFERRKMAVPALEESSQKERIQKVDLELAFSPSMAFRIFDEFDRANVHLHEDGSYRVFVSYPEDGWVYGHLLSFGEDLKVISPPHIRSILEEKAKKIAEIYGRPFLI</sequence>
<dbReference type="PROSITE" id="PS52050">
    <property type="entry name" value="WYL"/>
    <property type="match status" value="1"/>
</dbReference>
<dbReference type="Proteomes" id="UP000198972">
    <property type="component" value="Unassembled WGS sequence"/>
</dbReference>
<dbReference type="Pfam" id="PF25583">
    <property type="entry name" value="WCX"/>
    <property type="match status" value="1"/>
</dbReference>
<dbReference type="PROSITE" id="PS51000">
    <property type="entry name" value="HTH_DEOR_2"/>
    <property type="match status" value="1"/>
</dbReference>
<name>A0A1G7PCX5_9BACL</name>
<dbReference type="InterPro" id="IPR001034">
    <property type="entry name" value="DeoR_HTH"/>
</dbReference>
<dbReference type="PIRSF" id="PIRSF016838">
    <property type="entry name" value="PafC"/>
    <property type="match status" value="1"/>
</dbReference>
<dbReference type="AlphaFoldDB" id="A0A1G7PCX5"/>
<dbReference type="SUPFAM" id="SSF46785">
    <property type="entry name" value="Winged helix' DNA-binding domain"/>
    <property type="match status" value="1"/>
</dbReference>
<evidence type="ECO:0000313" key="5">
    <source>
        <dbReference type="Proteomes" id="UP000198972"/>
    </source>
</evidence>
<reference evidence="4 5" key="1">
    <citation type="submission" date="2016-10" db="EMBL/GenBank/DDBJ databases">
        <authorList>
            <person name="de Groot N.N."/>
        </authorList>
    </citation>
    <scope>NUCLEOTIDE SEQUENCE [LARGE SCALE GENOMIC DNA]</scope>
    <source>
        <strain evidence="4 5">DSM 28129</strain>
    </source>
</reference>
<proteinExistence type="predicted"/>
<evidence type="ECO:0000256" key="2">
    <source>
        <dbReference type="ARBA" id="ARBA00023163"/>
    </source>
</evidence>
<accession>A0A1G7PCX5</accession>
<gene>
    <name evidence="4" type="ORF">SAMN04488542_11852</name>
</gene>
<dbReference type="Gene3D" id="1.10.10.10">
    <property type="entry name" value="Winged helix-like DNA-binding domain superfamily/Winged helix DNA-binding domain"/>
    <property type="match status" value="1"/>
</dbReference>
<protein>
    <submittedName>
        <fullName evidence="4">Predicted DNA-binding transcriptional regulator YafY, contains an HTH and WYL domains</fullName>
    </submittedName>
</protein>
<dbReference type="Pfam" id="PF13280">
    <property type="entry name" value="WYL"/>
    <property type="match status" value="1"/>
</dbReference>
<dbReference type="GO" id="GO:0003700">
    <property type="term" value="F:DNA-binding transcription factor activity"/>
    <property type="evidence" value="ECO:0007669"/>
    <property type="project" value="InterPro"/>
</dbReference>
<keyword evidence="4" id="KW-0238">DNA-binding</keyword>
<organism evidence="4 5">
    <name type="scientific">Fontibacillus panacisegetis</name>
    <dbReference type="NCBI Taxonomy" id="670482"/>
    <lineage>
        <taxon>Bacteria</taxon>
        <taxon>Bacillati</taxon>
        <taxon>Bacillota</taxon>
        <taxon>Bacilli</taxon>
        <taxon>Bacillales</taxon>
        <taxon>Paenibacillaceae</taxon>
        <taxon>Fontibacillus</taxon>
    </lineage>
</organism>
<dbReference type="SMART" id="SM00420">
    <property type="entry name" value="HTH_DEOR"/>
    <property type="match status" value="1"/>
</dbReference>
<dbReference type="PANTHER" id="PTHR34580">
    <property type="match status" value="1"/>
</dbReference>
<evidence type="ECO:0000313" key="4">
    <source>
        <dbReference type="EMBL" id="SDF84156.1"/>
    </source>
</evidence>
<feature type="domain" description="HTH deoR-type" evidence="3">
    <location>
        <begin position="2"/>
        <end position="60"/>
    </location>
</feature>
<dbReference type="InterPro" id="IPR036390">
    <property type="entry name" value="WH_DNA-bd_sf"/>
</dbReference>
<keyword evidence="5" id="KW-1185">Reference proteome</keyword>
<dbReference type="PANTHER" id="PTHR34580:SF1">
    <property type="entry name" value="PROTEIN PAFC"/>
    <property type="match status" value="1"/>
</dbReference>
<dbReference type="InterPro" id="IPR051534">
    <property type="entry name" value="CBASS_pafABC_assoc_protein"/>
</dbReference>